<accession>A0A7Z1B013</accession>
<evidence type="ECO:0000313" key="2">
    <source>
        <dbReference type="EMBL" id="OLF12816.1"/>
    </source>
</evidence>
<dbReference type="Gene3D" id="1.10.287.1060">
    <property type="entry name" value="ESAT-6-like"/>
    <property type="match status" value="1"/>
</dbReference>
<proteinExistence type="predicted"/>
<organism evidence="2 3">
    <name type="scientific">Actinophytocola xinjiangensis</name>
    <dbReference type="NCBI Taxonomy" id="485602"/>
    <lineage>
        <taxon>Bacteria</taxon>
        <taxon>Bacillati</taxon>
        <taxon>Actinomycetota</taxon>
        <taxon>Actinomycetes</taxon>
        <taxon>Pseudonocardiales</taxon>
        <taxon>Pseudonocardiaceae</taxon>
    </lineage>
</organism>
<protein>
    <recommendedName>
        <fullName evidence="4">WXG100 family type VII secretion target</fullName>
    </recommendedName>
</protein>
<dbReference type="InterPro" id="IPR036689">
    <property type="entry name" value="ESAT-6-like_sf"/>
</dbReference>
<evidence type="ECO:0008006" key="4">
    <source>
        <dbReference type="Google" id="ProtNLM"/>
    </source>
</evidence>
<dbReference type="Proteomes" id="UP000185696">
    <property type="component" value="Unassembled WGS sequence"/>
</dbReference>
<name>A0A7Z1B013_9PSEU</name>
<sequence length="81" mass="8818">MDPDESETASFDLASSSADLGEVTRNISGLLDQLDWQGADATAFRGSWGQFAPAVLTETEGTGDKATQLWRRAQRQRDASR</sequence>
<dbReference type="EMBL" id="MSIF01000002">
    <property type="protein sequence ID" value="OLF12816.1"/>
    <property type="molecule type" value="Genomic_DNA"/>
</dbReference>
<gene>
    <name evidence="2" type="ORF">BLA60_05980</name>
</gene>
<dbReference type="AlphaFoldDB" id="A0A7Z1B013"/>
<keyword evidence="3" id="KW-1185">Reference proteome</keyword>
<reference evidence="2 3" key="1">
    <citation type="submission" date="2016-12" db="EMBL/GenBank/DDBJ databases">
        <title>The draft genome sequence of Actinophytocola xinjiangensis.</title>
        <authorList>
            <person name="Wang W."/>
            <person name="Yuan L."/>
        </authorList>
    </citation>
    <scope>NUCLEOTIDE SEQUENCE [LARGE SCALE GENOMIC DNA]</scope>
    <source>
        <strain evidence="2 3">CGMCC 4.4663</strain>
    </source>
</reference>
<dbReference type="SUPFAM" id="SSF140453">
    <property type="entry name" value="EsxAB dimer-like"/>
    <property type="match status" value="1"/>
</dbReference>
<comment type="caution">
    <text evidence="2">The sequence shown here is derived from an EMBL/GenBank/DDBJ whole genome shotgun (WGS) entry which is preliminary data.</text>
</comment>
<evidence type="ECO:0000313" key="3">
    <source>
        <dbReference type="Proteomes" id="UP000185696"/>
    </source>
</evidence>
<feature type="region of interest" description="Disordered" evidence="1">
    <location>
        <begin position="59"/>
        <end position="81"/>
    </location>
</feature>
<evidence type="ECO:0000256" key="1">
    <source>
        <dbReference type="SAM" id="MobiDB-lite"/>
    </source>
</evidence>